<feature type="region of interest" description="Disordered" evidence="1">
    <location>
        <begin position="222"/>
        <end position="250"/>
    </location>
</feature>
<name>A0A1C5IAC6_9ACTN</name>
<feature type="domain" description="AB hydrolase-1" evidence="2">
    <location>
        <begin position="4"/>
        <end position="217"/>
    </location>
</feature>
<dbReference type="InterPro" id="IPR052897">
    <property type="entry name" value="Sec-Metab_Biosynth_Hydrolase"/>
</dbReference>
<dbReference type="STRING" id="47864.GA0070560_10931"/>
<dbReference type="Proteomes" id="UP000199408">
    <property type="component" value="Unassembled WGS sequence"/>
</dbReference>
<proteinExistence type="predicted"/>
<dbReference type="PANTHER" id="PTHR37017">
    <property type="entry name" value="AB HYDROLASE-1 DOMAIN-CONTAINING PROTEIN-RELATED"/>
    <property type="match status" value="1"/>
</dbReference>
<reference evidence="4" key="1">
    <citation type="submission" date="2016-06" db="EMBL/GenBank/DDBJ databases">
        <authorList>
            <person name="Varghese N."/>
        </authorList>
    </citation>
    <scope>NUCLEOTIDE SEQUENCE [LARGE SCALE GENOMIC DNA]</scope>
    <source>
        <strain evidence="4">DSM 43171</strain>
    </source>
</reference>
<keyword evidence="4" id="KW-1185">Reference proteome</keyword>
<dbReference type="AlphaFoldDB" id="A0A1C5IAC6"/>
<protein>
    <submittedName>
        <fullName evidence="3">Alpha/beta hydrolase family protein</fullName>
    </submittedName>
</protein>
<dbReference type="OrthoDB" id="9773549at2"/>
<keyword evidence="3" id="KW-0378">Hydrolase</keyword>
<dbReference type="SUPFAM" id="SSF53474">
    <property type="entry name" value="alpha/beta-Hydrolases"/>
    <property type="match status" value="1"/>
</dbReference>
<dbReference type="EMBL" id="FMDN01000009">
    <property type="protein sequence ID" value="SCG54676.1"/>
    <property type="molecule type" value="Genomic_DNA"/>
</dbReference>
<evidence type="ECO:0000313" key="3">
    <source>
        <dbReference type="EMBL" id="SCG54676.1"/>
    </source>
</evidence>
<evidence type="ECO:0000259" key="2">
    <source>
        <dbReference type="Pfam" id="PF12697"/>
    </source>
</evidence>
<dbReference type="InterPro" id="IPR029058">
    <property type="entry name" value="AB_hydrolase_fold"/>
</dbReference>
<dbReference type="InterPro" id="IPR000073">
    <property type="entry name" value="AB_hydrolase_1"/>
</dbReference>
<dbReference type="GO" id="GO:0016787">
    <property type="term" value="F:hydrolase activity"/>
    <property type="evidence" value="ECO:0007669"/>
    <property type="project" value="UniProtKB-KW"/>
</dbReference>
<organism evidence="3 4">
    <name type="scientific">Micromonospora halophytica</name>
    <dbReference type="NCBI Taxonomy" id="47864"/>
    <lineage>
        <taxon>Bacteria</taxon>
        <taxon>Bacillati</taxon>
        <taxon>Actinomycetota</taxon>
        <taxon>Actinomycetes</taxon>
        <taxon>Micromonosporales</taxon>
        <taxon>Micromonosporaceae</taxon>
        <taxon>Micromonospora</taxon>
    </lineage>
</organism>
<accession>A0A1C5IAC6</accession>
<gene>
    <name evidence="3" type="ORF">GA0070560_10931</name>
</gene>
<sequence length="250" mass="26949">MTYVLIPGAGGDPRYWDLLVDELHTRGHRAVAVPLPAADPDAALPEYAATVRAVVDTHPEVVLVAQSLGAFTAPLVADHPAVRLLVLVNPMIPAPGETPGDWWAATSHAQARAAYAAAQGRAPNADVDPAVDFFHDVPADVAARMHDGPQESDAVFVRPNPLRDWPHVPTRVISGRDDRFFPADFQRRLAADRLGVHPDELPGGHLLALSRPHLLAEKLQSFTAGQKRKSGRGIRRAPMLPGPSRPVGRE</sequence>
<evidence type="ECO:0000256" key="1">
    <source>
        <dbReference type="SAM" id="MobiDB-lite"/>
    </source>
</evidence>
<dbReference type="Pfam" id="PF12697">
    <property type="entry name" value="Abhydrolase_6"/>
    <property type="match status" value="1"/>
</dbReference>
<dbReference type="PANTHER" id="PTHR37017:SF11">
    <property type="entry name" value="ESTERASE_LIPASE_THIOESTERASE DOMAIN-CONTAINING PROTEIN"/>
    <property type="match status" value="1"/>
</dbReference>
<evidence type="ECO:0000313" key="4">
    <source>
        <dbReference type="Proteomes" id="UP000199408"/>
    </source>
</evidence>
<dbReference type="Gene3D" id="3.40.50.1820">
    <property type="entry name" value="alpha/beta hydrolase"/>
    <property type="match status" value="1"/>
</dbReference>
<feature type="compositionally biased region" description="Basic residues" evidence="1">
    <location>
        <begin position="226"/>
        <end position="235"/>
    </location>
</feature>